<keyword evidence="3" id="KW-1185">Reference proteome</keyword>
<gene>
    <name evidence="2" type="ORF">SAMN05660313_00990</name>
</gene>
<reference evidence="3" key="1">
    <citation type="submission" date="2016-11" db="EMBL/GenBank/DDBJ databases">
        <authorList>
            <person name="Varghese N."/>
            <person name="Submissions S."/>
        </authorList>
    </citation>
    <scope>NUCLEOTIDE SEQUENCE [LARGE SCALE GENOMIC DNA]</scope>
    <source>
        <strain evidence="3">DSM 24786</strain>
    </source>
</reference>
<evidence type="ECO:0000259" key="1">
    <source>
        <dbReference type="Pfam" id="PF11412"/>
    </source>
</evidence>
<evidence type="ECO:0000313" key="3">
    <source>
        <dbReference type="Proteomes" id="UP000183257"/>
    </source>
</evidence>
<dbReference type="EMBL" id="FPIY01000001">
    <property type="protein sequence ID" value="SFW27469.1"/>
    <property type="molecule type" value="Genomic_DNA"/>
</dbReference>
<name>A0A1K1MWV6_9FLAO</name>
<dbReference type="InterPro" id="IPR028250">
    <property type="entry name" value="DsbDN"/>
</dbReference>
<feature type="domain" description="Thiol:disulfide interchange protein DsbD N-terminal" evidence="1">
    <location>
        <begin position="49"/>
        <end position="155"/>
    </location>
</feature>
<dbReference type="STRING" id="76595.SAMN05660313_00990"/>
<proteinExistence type="predicted"/>
<accession>A0A1K1MWV6</accession>
<dbReference type="Pfam" id="PF11412">
    <property type="entry name" value="DsbD_N"/>
    <property type="match status" value="1"/>
</dbReference>
<evidence type="ECO:0000313" key="2">
    <source>
        <dbReference type="EMBL" id="SFW27469.1"/>
    </source>
</evidence>
<protein>
    <submittedName>
        <fullName evidence="2">Disulphide bond corrector protein DsbC</fullName>
    </submittedName>
</protein>
<dbReference type="Gene3D" id="2.60.40.1250">
    <property type="entry name" value="Thiol:disulfide interchange protein DsbD, N-terminal domain"/>
    <property type="match status" value="1"/>
</dbReference>
<dbReference type="InterPro" id="IPR036929">
    <property type="entry name" value="DsbDN_sf"/>
</dbReference>
<organism evidence="2 3">
    <name type="scientific">Cellulophaga fucicola</name>
    <dbReference type="NCBI Taxonomy" id="76595"/>
    <lineage>
        <taxon>Bacteria</taxon>
        <taxon>Pseudomonadati</taxon>
        <taxon>Bacteroidota</taxon>
        <taxon>Flavobacteriia</taxon>
        <taxon>Flavobacteriales</taxon>
        <taxon>Flavobacteriaceae</taxon>
        <taxon>Cellulophaga</taxon>
    </lineage>
</organism>
<dbReference type="AlphaFoldDB" id="A0A1K1MWV6"/>
<sequence length="157" mass="17550">MVVFLCLFYTAVQSQGKENKIVIPLEEPTMLDPVSVGAMLLDTDDSLVKTVVLRAQILEGFHIYAYVSPKDPYINSKIGIELPEGVVNVGEMKKPSPEAYPGKKDLFVYVGEVDFKQNIALSREDIKGSTVTCWIYYQSCDVNMCLPPIKKEIILTL</sequence>
<dbReference type="Proteomes" id="UP000183257">
    <property type="component" value="Unassembled WGS sequence"/>
</dbReference>